<keyword evidence="4" id="KW-0175">Coiled coil</keyword>
<dbReference type="InterPro" id="IPR056884">
    <property type="entry name" value="NPHP3-like_N"/>
</dbReference>
<dbReference type="EMBL" id="JBFTWV010000089">
    <property type="protein sequence ID" value="KAL2787854.1"/>
    <property type="molecule type" value="Genomic_DNA"/>
</dbReference>
<keyword evidence="2" id="KW-0677">Repeat</keyword>
<dbReference type="PROSITE" id="PS50294">
    <property type="entry name" value="WD_REPEATS_REGION"/>
    <property type="match status" value="8"/>
</dbReference>
<feature type="repeat" description="WD" evidence="3">
    <location>
        <begin position="997"/>
        <end position="1032"/>
    </location>
</feature>
<evidence type="ECO:0000256" key="2">
    <source>
        <dbReference type="ARBA" id="ARBA00022737"/>
    </source>
</evidence>
<protein>
    <submittedName>
        <fullName evidence="6">WD40-repeat-containing domain protein</fullName>
    </submittedName>
</protein>
<dbReference type="PROSITE" id="PS50082">
    <property type="entry name" value="WD_REPEATS_2"/>
    <property type="match status" value="9"/>
</dbReference>
<keyword evidence="7" id="KW-1185">Reference proteome</keyword>
<dbReference type="Proteomes" id="UP001610563">
    <property type="component" value="Unassembled WGS sequence"/>
</dbReference>
<evidence type="ECO:0000256" key="3">
    <source>
        <dbReference type="PROSITE-ProRule" id="PRU00221"/>
    </source>
</evidence>
<dbReference type="PRINTS" id="PR00320">
    <property type="entry name" value="GPROTEINBRPT"/>
</dbReference>
<accession>A0ABR4FX70</accession>
<feature type="coiled-coil region" evidence="4">
    <location>
        <begin position="27"/>
        <end position="54"/>
    </location>
</feature>
<comment type="caution">
    <text evidence="6">The sequence shown here is derived from an EMBL/GenBank/DDBJ whole genome shotgun (WGS) entry which is preliminary data.</text>
</comment>
<dbReference type="InterPro" id="IPR001680">
    <property type="entry name" value="WD40_rpt"/>
</dbReference>
<feature type="domain" description="Nephrocystin 3-like N-terminal" evidence="5">
    <location>
        <begin position="175"/>
        <end position="343"/>
    </location>
</feature>
<evidence type="ECO:0000259" key="5">
    <source>
        <dbReference type="Pfam" id="PF24883"/>
    </source>
</evidence>
<feature type="repeat" description="WD" evidence="3">
    <location>
        <begin position="908"/>
        <end position="939"/>
    </location>
</feature>
<name>A0ABR4FX70_9EURO</name>
<dbReference type="SMART" id="SM00320">
    <property type="entry name" value="WD40"/>
    <property type="match status" value="13"/>
</dbReference>
<dbReference type="SUPFAM" id="SSF52540">
    <property type="entry name" value="P-loop containing nucleoside triphosphate hydrolases"/>
    <property type="match status" value="1"/>
</dbReference>
<feature type="repeat" description="WD" evidence="3">
    <location>
        <begin position="782"/>
        <end position="823"/>
    </location>
</feature>
<gene>
    <name evidence="6" type="ORF">BJX66DRAFT_340824</name>
</gene>
<evidence type="ECO:0000256" key="1">
    <source>
        <dbReference type="ARBA" id="ARBA00022574"/>
    </source>
</evidence>
<feature type="repeat" description="WD" evidence="3">
    <location>
        <begin position="1038"/>
        <end position="1079"/>
    </location>
</feature>
<dbReference type="InterPro" id="IPR015943">
    <property type="entry name" value="WD40/YVTN_repeat-like_dom_sf"/>
</dbReference>
<organism evidence="6 7">
    <name type="scientific">Aspergillus keveii</name>
    <dbReference type="NCBI Taxonomy" id="714993"/>
    <lineage>
        <taxon>Eukaryota</taxon>
        <taxon>Fungi</taxon>
        <taxon>Dikarya</taxon>
        <taxon>Ascomycota</taxon>
        <taxon>Pezizomycotina</taxon>
        <taxon>Eurotiomycetes</taxon>
        <taxon>Eurotiomycetidae</taxon>
        <taxon>Eurotiales</taxon>
        <taxon>Aspergillaceae</taxon>
        <taxon>Aspergillus</taxon>
        <taxon>Aspergillus subgen. Nidulantes</taxon>
    </lineage>
</organism>
<dbReference type="Pfam" id="PF00400">
    <property type="entry name" value="WD40"/>
    <property type="match status" value="9"/>
</dbReference>
<evidence type="ECO:0000313" key="6">
    <source>
        <dbReference type="EMBL" id="KAL2787854.1"/>
    </source>
</evidence>
<dbReference type="InterPro" id="IPR050995">
    <property type="entry name" value="WD-F-box_domain-protein"/>
</dbReference>
<dbReference type="InterPro" id="IPR019775">
    <property type="entry name" value="WD40_repeat_CS"/>
</dbReference>
<dbReference type="InterPro" id="IPR027417">
    <property type="entry name" value="P-loop_NTPase"/>
</dbReference>
<dbReference type="PANTHER" id="PTHR14604:SF4">
    <property type="entry name" value="F-BOX DOMAIN-CONTAINING PROTEIN"/>
    <property type="match status" value="1"/>
</dbReference>
<sequence>MDVGTILALVSITGNLVTVCGKYVKRVKHAQEDILQLQNKAEHLQRVLKELAKLPQEIGVEGLPAVREALGVLTECSDSVKDLCGKLDAKENKKPARKYGFRSWAWPLQKSEADDAISRIDGYISLFQAALQADQLRATHRLGQKFDLQSLKIAKGAAFDFYGNDPERKECLDGTREELLAQIERWAESSQGKCIFWLKGGAGTGKSTISQTIARRLKKKNLYAGSFFFKRGEGDRSNAKRLFPTLVQQLMERVPELKPVIQRVLDDDPYVSEKALGEQFENLVLQPFLDVDIKTEVTLVAVIDALDECGLDVAKEDIKTVLKLLPRVQESKQVTLRFFLTSRPEMEIRDSFRKITDQVNLDLFGDVPIPQITSDISKFLRHSFTEIQQFRRLDGDWAGEQAIQSLVKKAVPLFLSATIFCRFIRNAFDPTDRLQRLLADKSTYLSEMAKTYLPVLKQLLFEEDKQEIAHVLHAFKQIVGAIIMLATPLSINALSGLLALDAKSIKARLDWLHSVLNVPEDCDLPVRMLHLSFRDFLLDEQTRTTEESSGFWIDGPRMHQTLAKQCIEIMDRKLMKNICKLTDDGYQQSQISPQTIEKYLPPDAQYACRYWTQHLVQSKDPSSALAEAYPIVRTHFLHWMEAMSILGLIPEVIEAVNQLLSVPLNDDHAAVEVSEFLNDARRFVFKNRQIAETAPLQLYSSALMFSPKSSVIRTLFATELKIWPQLPIVEESWNAELQTLEGHTDQVHSLCDSADGQRLASGCRDGTIKLWDSATGQLQQTLSGHSDMVILINFSHDNQQLVSASADGVIKLWDATTGELQQTIESHSDWVDTVIFSPDNRQIASYLEDGTLKVWKATARKTLQTLEECPGPVDSIALPPDGQQVVSELEDQTFKPWDFDLRQRLQTLEKDSGSIGRVAFSPDGQKLASSSEDGTITLWVPTADTLQPEKKIRSRGPALLEFSPDGQKLAAASNDIVELWNIEKGLVEGTCDGRSHRSDEYGRITSLRFSSDGKHLAFDPFDKTIRVWNLTSDPPQIFSGHSRAITSFVFLSGCQQLASASEDRTIKFWDLTAGKSHQSASEKGFSGSTKSIAFSPGGEQLATGLSDGTIKIWDPSTGKMKQKFQAHEYAVQSVAFSAKGYRPLVLASGSDTTIRLWDPQTGQKAWPLQPLHSAEVRSLCFLPDNRLVSGWSSGHITVRNIKVWNTTTSQRDKTISAHEASVESVSFTKGGQMVSGSEDGTCKLWDLAAPTDQPKQVFHSVDGDYAASMQKIAISPQDQQLAGSSPNGPTNVWNLSENPSRQIHERHSNWVWTTSGARISILDGQWLCLNGEKKLWLPKQYRADCLAVSHERVALGHPSGNVSFIMMPQAHA</sequence>
<reference evidence="6 7" key="1">
    <citation type="submission" date="2024-07" db="EMBL/GenBank/DDBJ databases">
        <title>Section-level genome sequencing and comparative genomics of Aspergillus sections Usti and Cavernicolus.</title>
        <authorList>
            <consortium name="Lawrence Berkeley National Laboratory"/>
            <person name="Nybo J.L."/>
            <person name="Vesth T.C."/>
            <person name="Theobald S."/>
            <person name="Frisvad J.C."/>
            <person name="Larsen T.O."/>
            <person name="Kjaerboelling I."/>
            <person name="Rothschild-Mancinelli K."/>
            <person name="Lyhne E.K."/>
            <person name="Kogle M.E."/>
            <person name="Barry K."/>
            <person name="Clum A."/>
            <person name="Na H."/>
            <person name="Ledsgaard L."/>
            <person name="Lin J."/>
            <person name="Lipzen A."/>
            <person name="Kuo A."/>
            <person name="Riley R."/>
            <person name="Mondo S."/>
            <person name="Labutti K."/>
            <person name="Haridas S."/>
            <person name="Pangalinan J."/>
            <person name="Salamov A.A."/>
            <person name="Simmons B.A."/>
            <person name="Magnuson J.K."/>
            <person name="Chen J."/>
            <person name="Drula E."/>
            <person name="Henrissat B."/>
            <person name="Wiebenga A."/>
            <person name="Lubbers R.J."/>
            <person name="Gomes A.C."/>
            <person name="Makela M.R."/>
            <person name="Stajich J."/>
            <person name="Grigoriev I.V."/>
            <person name="Mortensen U.H."/>
            <person name="De Vries R.P."/>
            <person name="Baker S.E."/>
            <person name="Andersen M.R."/>
        </authorList>
    </citation>
    <scope>NUCLEOTIDE SEQUENCE [LARGE SCALE GENOMIC DNA]</scope>
    <source>
        <strain evidence="6 7">CBS 209.92</strain>
    </source>
</reference>
<dbReference type="PROSITE" id="PS00678">
    <property type="entry name" value="WD_REPEATS_1"/>
    <property type="match status" value="3"/>
</dbReference>
<dbReference type="Pfam" id="PF24883">
    <property type="entry name" value="NPHP3_N"/>
    <property type="match status" value="1"/>
</dbReference>
<feature type="repeat" description="WD" evidence="3">
    <location>
        <begin position="824"/>
        <end position="865"/>
    </location>
</feature>
<keyword evidence="1 3" id="KW-0853">WD repeat</keyword>
<evidence type="ECO:0000313" key="7">
    <source>
        <dbReference type="Proteomes" id="UP001610563"/>
    </source>
</evidence>
<feature type="repeat" description="WD" evidence="3">
    <location>
        <begin position="1124"/>
        <end position="1167"/>
    </location>
</feature>
<dbReference type="CDD" id="cd00200">
    <property type="entry name" value="WD40"/>
    <property type="match status" value="2"/>
</dbReference>
<dbReference type="InterPro" id="IPR036322">
    <property type="entry name" value="WD40_repeat_dom_sf"/>
</dbReference>
<dbReference type="PANTHER" id="PTHR14604">
    <property type="entry name" value="WD40 REPEAT PF20"/>
    <property type="match status" value="1"/>
</dbReference>
<dbReference type="Gene3D" id="2.130.10.10">
    <property type="entry name" value="YVTN repeat-like/Quinoprotein amine dehydrogenase"/>
    <property type="match status" value="4"/>
</dbReference>
<proteinExistence type="predicted"/>
<feature type="repeat" description="WD" evidence="3">
    <location>
        <begin position="1215"/>
        <end position="1247"/>
    </location>
</feature>
<feature type="repeat" description="WD" evidence="3">
    <location>
        <begin position="1082"/>
        <end position="1123"/>
    </location>
</feature>
<dbReference type="SUPFAM" id="SSF50978">
    <property type="entry name" value="WD40 repeat-like"/>
    <property type="match status" value="2"/>
</dbReference>
<feature type="repeat" description="WD" evidence="3">
    <location>
        <begin position="740"/>
        <end position="781"/>
    </location>
</feature>
<dbReference type="Gene3D" id="3.40.50.300">
    <property type="entry name" value="P-loop containing nucleotide triphosphate hydrolases"/>
    <property type="match status" value="1"/>
</dbReference>
<dbReference type="InterPro" id="IPR020472">
    <property type="entry name" value="WD40_PAC1"/>
</dbReference>
<evidence type="ECO:0000256" key="4">
    <source>
        <dbReference type="SAM" id="Coils"/>
    </source>
</evidence>